<dbReference type="InterPro" id="IPR041466">
    <property type="entry name" value="Dynein_AAA5_ext"/>
</dbReference>
<dbReference type="Pfam" id="PF25007">
    <property type="entry name" value="DYH2-5-8_CC"/>
    <property type="match status" value="1"/>
</dbReference>
<dbReference type="Pfam" id="PF18198">
    <property type="entry name" value="AAA_lid_11"/>
    <property type="match status" value="1"/>
</dbReference>
<keyword evidence="10" id="KW-0243">Dynein</keyword>
<evidence type="ECO:0000313" key="19">
    <source>
        <dbReference type="Proteomes" id="UP001491310"/>
    </source>
</evidence>
<protein>
    <recommendedName>
        <fullName evidence="17">AAA+ ATPase domain-containing protein</fullName>
    </recommendedName>
</protein>
<keyword evidence="4" id="KW-0493">Microtubule</keyword>
<organism evidence="18 19">
    <name type="scientific">Coccomyxa subellipsoidea</name>
    <dbReference type="NCBI Taxonomy" id="248742"/>
    <lineage>
        <taxon>Eukaryota</taxon>
        <taxon>Viridiplantae</taxon>
        <taxon>Chlorophyta</taxon>
        <taxon>core chlorophytes</taxon>
        <taxon>Trebouxiophyceae</taxon>
        <taxon>Trebouxiophyceae incertae sedis</taxon>
        <taxon>Coccomyxaceae</taxon>
        <taxon>Coccomyxa</taxon>
    </lineage>
</organism>
<dbReference type="Gene3D" id="1.20.920.30">
    <property type="match status" value="1"/>
</dbReference>
<dbReference type="InterPro" id="IPR041589">
    <property type="entry name" value="DNAH3_AAA_lid_1"/>
</dbReference>
<dbReference type="Gene3D" id="1.10.287.2620">
    <property type="match status" value="1"/>
</dbReference>
<dbReference type="InterPro" id="IPR042222">
    <property type="entry name" value="Dynein_2_N"/>
</dbReference>
<name>A0ABR2YDZ3_9CHLO</name>
<dbReference type="Gene3D" id="3.40.50.300">
    <property type="entry name" value="P-loop containing nucleotide triphosphate hydrolases"/>
    <property type="match status" value="5"/>
</dbReference>
<dbReference type="Pfam" id="PF12777">
    <property type="entry name" value="MT"/>
    <property type="match status" value="1"/>
</dbReference>
<dbReference type="Gene3D" id="3.20.180.20">
    <property type="entry name" value="Dynein heavy chain, N-terminal domain 2"/>
    <property type="match status" value="1"/>
</dbReference>
<dbReference type="Pfam" id="PF12781">
    <property type="entry name" value="AAA_9"/>
    <property type="match status" value="1"/>
</dbReference>
<reference evidence="18 19" key="1">
    <citation type="journal article" date="2024" name="Nat. Commun.">
        <title>Phylogenomics reveals the evolutionary origins of lichenization in chlorophyte algae.</title>
        <authorList>
            <person name="Puginier C."/>
            <person name="Libourel C."/>
            <person name="Otte J."/>
            <person name="Skaloud P."/>
            <person name="Haon M."/>
            <person name="Grisel S."/>
            <person name="Petersen M."/>
            <person name="Berrin J.G."/>
            <person name="Delaux P.M."/>
            <person name="Dal Grande F."/>
            <person name="Keller J."/>
        </authorList>
    </citation>
    <scope>NUCLEOTIDE SEQUENCE [LARGE SCALE GENOMIC DNA]</scope>
    <source>
        <strain evidence="18 19">SAG 216-7</strain>
    </source>
</reference>
<keyword evidence="13" id="KW-0505">Motor protein</keyword>
<dbReference type="Pfam" id="PF12780">
    <property type="entry name" value="AAA_8"/>
    <property type="match status" value="1"/>
</dbReference>
<dbReference type="SMART" id="SM00382">
    <property type="entry name" value="AAA"/>
    <property type="match status" value="4"/>
</dbReference>
<evidence type="ECO:0000256" key="9">
    <source>
        <dbReference type="ARBA" id="ARBA00022846"/>
    </source>
</evidence>
<dbReference type="Pfam" id="PF12775">
    <property type="entry name" value="AAA_7"/>
    <property type="match status" value="1"/>
</dbReference>
<dbReference type="Pfam" id="PF03028">
    <property type="entry name" value="Dynein_heavy"/>
    <property type="match status" value="1"/>
</dbReference>
<dbReference type="InterPro" id="IPR024743">
    <property type="entry name" value="Dynein_HC_stalk"/>
</dbReference>
<dbReference type="SUPFAM" id="SSF52540">
    <property type="entry name" value="P-loop containing nucleoside triphosphate hydrolases"/>
    <property type="match status" value="4"/>
</dbReference>
<dbReference type="Gene3D" id="1.20.920.20">
    <property type="match status" value="1"/>
</dbReference>
<evidence type="ECO:0000256" key="6">
    <source>
        <dbReference type="ARBA" id="ARBA00022741"/>
    </source>
</evidence>
<dbReference type="InterPro" id="IPR013602">
    <property type="entry name" value="Dynein_heavy_linker"/>
</dbReference>
<feature type="coiled-coil region" evidence="16">
    <location>
        <begin position="2967"/>
        <end position="3029"/>
    </location>
</feature>
<dbReference type="InterPro" id="IPR042219">
    <property type="entry name" value="AAA_lid_11_sf"/>
</dbReference>
<gene>
    <name evidence="18" type="ORF">WJX75_004787</name>
</gene>
<dbReference type="Gene3D" id="1.20.140.100">
    <property type="entry name" value="Dynein heavy chain, N-terminal domain 2"/>
    <property type="match status" value="1"/>
</dbReference>
<dbReference type="InterPro" id="IPR035699">
    <property type="entry name" value="AAA_6"/>
</dbReference>
<dbReference type="InterPro" id="IPR043157">
    <property type="entry name" value="Dynein_AAA1S"/>
</dbReference>
<evidence type="ECO:0000313" key="18">
    <source>
        <dbReference type="EMBL" id="KAK9902746.1"/>
    </source>
</evidence>
<dbReference type="Gene3D" id="1.20.58.1120">
    <property type="match status" value="1"/>
</dbReference>
<dbReference type="Pfam" id="PF17857">
    <property type="entry name" value="AAA_lid_1"/>
    <property type="match status" value="1"/>
</dbReference>
<dbReference type="InterPro" id="IPR024317">
    <property type="entry name" value="Dynein_heavy_chain_D4_dom"/>
</dbReference>
<feature type="domain" description="AAA+ ATPase" evidence="17">
    <location>
        <begin position="1767"/>
        <end position="1921"/>
    </location>
</feature>
<dbReference type="Pfam" id="PF12774">
    <property type="entry name" value="AAA_6"/>
    <property type="match status" value="1"/>
</dbReference>
<keyword evidence="19" id="KW-1185">Reference proteome</keyword>
<keyword evidence="7" id="KW-0970">Cilium biogenesis/degradation</keyword>
<evidence type="ECO:0000259" key="17">
    <source>
        <dbReference type="SMART" id="SM00382"/>
    </source>
</evidence>
<evidence type="ECO:0000256" key="3">
    <source>
        <dbReference type="ARBA" id="ARBA00022490"/>
    </source>
</evidence>
<dbReference type="Gene3D" id="3.10.490.20">
    <property type="match status" value="1"/>
</dbReference>
<dbReference type="Pfam" id="PF17852">
    <property type="entry name" value="Dynein_AAA_lid"/>
    <property type="match status" value="1"/>
</dbReference>
<accession>A0ABR2YDZ3</accession>
<evidence type="ECO:0000256" key="1">
    <source>
        <dbReference type="ARBA" id="ARBA00004611"/>
    </source>
</evidence>
<evidence type="ECO:0000256" key="10">
    <source>
        <dbReference type="ARBA" id="ARBA00023017"/>
    </source>
</evidence>
<comment type="subcellular location">
    <subcellularLocation>
        <location evidence="1">Cytoplasm</location>
        <location evidence="1">Cytoskeleton</location>
        <location evidence="1">Flagellum axoneme</location>
    </subcellularLocation>
</comment>
<keyword evidence="9" id="KW-0282">Flagellum</keyword>
<dbReference type="Gene3D" id="1.10.8.720">
    <property type="entry name" value="Region D6 of dynein motor"/>
    <property type="match status" value="1"/>
</dbReference>
<keyword evidence="3" id="KW-0963">Cytoplasm</keyword>
<dbReference type="EMBL" id="JALJOT010000015">
    <property type="protein sequence ID" value="KAK9902746.1"/>
    <property type="molecule type" value="Genomic_DNA"/>
</dbReference>
<comment type="similarity">
    <text evidence="2">Belongs to the dynein heavy chain family.</text>
</comment>
<proteinExistence type="inferred from homology"/>
<feature type="coiled-coil region" evidence="16">
    <location>
        <begin position="2752"/>
        <end position="2779"/>
    </location>
</feature>
<evidence type="ECO:0000256" key="8">
    <source>
        <dbReference type="ARBA" id="ARBA00022840"/>
    </source>
</evidence>
<feature type="domain" description="AAA+ ATPase" evidence="17">
    <location>
        <begin position="2483"/>
        <end position="2623"/>
    </location>
</feature>
<evidence type="ECO:0000256" key="7">
    <source>
        <dbReference type="ARBA" id="ARBA00022794"/>
    </source>
</evidence>
<keyword evidence="11 16" id="KW-0175">Coiled coil</keyword>
<dbReference type="InterPro" id="IPR056759">
    <property type="entry name" value="DYH2-5-8_CC"/>
</dbReference>
<dbReference type="InterPro" id="IPR003593">
    <property type="entry name" value="AAA+_ATPase"/>
</dbReference>
<dbReference type="InterPro" id="IPR042228">
    <property type="entry name" value="Dynein_linker_3"/>
</dbReference>
<evidence type="ECO:0000256" key="16">
    <source>
        <dbReference type="SAM" id="Coils"/>
    </source>
</evidence>
<dbReference type="Gene3D" id="6.10.140.1060">
    <property type="match status" value="1"/>
</dbReference>
<dbReference type="Pfam" id="PF08393">
    <property type="entry name" value="DHC_N2"/>
    <property type="match status" value="1"/>
</dbReference>
<evidence type="ECO:0000256" key="12">
    <source>
        <dbReference type="ARBA" id="ARBA00023069"/>
    </source>
</evidence>
<feature type="domain" description="AAA+ ATPase" evidence="17">
    <location>
        <begin position="2104"/>
        <end position="2253"/>
    </location>
</feature>
<dbReference type="InterPro" id="IPR013594">
    <property type="entry name" value="Dynein_heavy_tail"/>
</dbReference>
<feature type="domain" description="AAA+ ATPase" evidence="17">
    <location>
        <begin position="1487"/>
        <end position="1624"/>
    </location>
</feature>
<keyword evidence="6" id="KW-0547">Nucleotide-binding</keyword>
<dbReference type="Gene3D" id="1.10.8.1220">
    <property type="match status" value="1"/>
</dbReference>
<dbReference type="InterPro" id="IPR035706">
    <property type="entry name" value="AAA_9"/>
</dbReference>
<dbReference type="PANTHER" id="PTHR46532">
    <property type="entry name" value="MALE FERTILITY FACTOR KL5"/>
    <property type="match status" value="1"/>
</dbReference>
<evidence type="ECO:0000256" key="4">
    <source>
        <dbReference type="ARBA" id="ARBA00022701"/>
    </source>
</evidence>
<dbReference type="Pfam" id="PF18199">
    <property type="entry name" value="Dynein_C"/>
    <property type="match status" value="1"/>
</dbReference>
<dbReference type="PANTHER" id="PTHR46532:SF4">
    <property type="entry name" value="AAA+ ATPASE DOMAIN-CONTAINING PROTEIN"/>
    <property type="match status" value="1"/>
</dbReference>
<dbReference type="InterPro" id="IPR041658">
    <property type="entry name" value="AAA_lid_11"/>
</dbReference>
<dbReference type="Pfam" id="PF08385">
    <property type="entry name" value="DHC_N1"/>
    <property type="match status" value="1"/>
</dbReference>
<dbReference type="Gene3D" id="1.10.472.130">
    <property type="match status" value="1"/>
</dbReference>
<dbReference type="InterPro" id="IPR041228">
    <property type="entry name" value="Dynein_C"/>
</dbReference>
<comment type="caution">
    <text evidence="18">The sequence shown here is derived from an EMBL/GenBank/DDBJ whole genome shotgun (WGS) entry which is preliminary data.</text>
</comment>
<feature type="coiled-coil region" evidence="16">
    <location>
        <begin position="3274"/>
        <end position="3301"/>
    </location>
</feature>
<dbReference type="Gene3D" id="1.20.1270.280">
    <property type="match status" value="1"/>
</dbReference>
<keyword evidence="12" id="KW-0969">Cilium</keyword>
<dbReference type="InterPro" id="IPR004273">
    <property type="entry name" value="Dynein_heavy_D6_P-loop"/>
</dbReference>
<dbReference type="InterPro" id="IPR043160">
    <property type="entry name" value="Dynein_C_barrel"/>
</dbReference>
<evidence type="ECO:0000256" key="14">
    <source>
        <dbReference type="ARBA" id="ARBA00023212"/>
    </source>
</evidence>
<dbReference type="Gene3D" id="1.10.8.710">
    <property type="match status" value="1"/>
</dbReference>
<keyword evidence="15" id="KW-0966">Cell projection</keyword>
<dbReference type="Proteomes" id="UP001491310">
    <property type="component" value="Unassembled WGS sequence"/>
</dbReference>
<evidence type="ECO:0000256" key="5">
    <source>
        <dbReference type="ARBA" id="ARBA00022737"/>
    </source>
</evidence>
<evidence type="ECO:0000256" key="15">
    <source>
        <dbReference type="ARBA" id="ARBA00023273"/>
    </source>
</evidence>
<keyword evidence="14" id="KW-0206">Cytoskeleton</keyword>
<dbReference type="InterPro" id="IPR027417">
    <property type="entry name" value="P-loop_NTPase"/>
</dbReference>
<sequence>MAQQRSQVNEARDNLKYLRALEASWEPMYQQTNLAAVHNCLPAVLSNIYTMHTISRYYALPERLTAFLQTVTAQPITCCRSFLGAAGKLWDQDKPALIAKLGAAVGLRDAYLDAYRRVREGTSKADMAVGRFEANEAAVFGQMDLFAKRCRKLIELFTIIHQFSELAKQTHIEGLQPITKRFGEIVEEVRRKPYDVLDATKNIFDRDFLEFNVHIHDLEFAVQARHLYEYPIPQQGFVHTSFEGMKSTDAALRLLRQFRSVLQRDSLKADLDAMYLVIFQRFAKDVEMVQGIYERGKRRPMLPRGAPPVAGHILWARQLLRRIEPPMAQVARALVEYEIVWHASWLKGMDAALGGLACTLICQNPETGKHHVNFQRSLLELIREARALGRLGIEVPEAARLALMQEHKFRVYYDRLTHLLLEHEKVGLTQLEGLVAKVTDVLHSRVDWNLRAVQDTHLIDIPPERTFPHEDFVAHQATFSKRQTERLAIRNKEIERSVEEVIRLAEHSPHGDANSVRVPDSAKADFRQHYSQRMCQATLAATHASLCSLQRRLSTTVSGSIPAALFQVAVELSVPSVGLNPSPATIQATIDTTAQKVLHCSKNLRLWSAMQESSASYGDLISEDANAKQTAHVLAGVVEASTAGLPTFLNSFESFSFLWQRDIATEYAKFLATAPKLEDFEGKLKKYSAVERAVGEAAPLHRVGALLLDTAPLRASLRSEVAAWKAAFAKNLHRKGADDLRVFETYLRDTTAKLSEKVADLEDVRSVMMIVKEVNEREAEVDLHIAPIEDMYALLSRYEVKLPAEEVDGVSDLRQAWKRLRRRAIEAGEELHRLQAGFQKKLVADVGAFVTDARSFRIEWEAHGPMVAGLDPMEAVDRLKKFQQPFEMRKRKWDSLASGEELFGLPVTQYPGLEQTERELSMLNRLYSLYVTVITTIHGFGDLFWTDVVAHMDTMNDTVLAFQAQAKKLPKALREWQAFNDCKRTIDEFLQQLPLFKMLANRAMRPRHWQEIMRATGTELDFAEDVFKLGHLLGANILAKRDAVEDLASAALKEEAIEAKLAGIDLDWGDLTLTFQDYKSRGAVVLKPSETAELVERLEDAQMALGSMATNRFAVPFREQVTAWLGKLGLVSEQIEQWLAVQNLWMYVEAVFSGGDIVKQLPLEAKRFQNIDKSFMKIVAFANETQNVLAVCVGSDMLRSLLPTLLEQLELCQKSLSAYLETKRAEFPRFYFVSDPTLLEILSLGSDAPSVVPHFQSGLFDSLSNVTFDKADKGKILEMYSQQGERVELEQPVEAKGMVEGWLQRLVDGMQGTMKAIIKRAHRNVYEMGLQDFIFSHPAQVALLGLQFQWTADTQAALVAAKTDKTSMVKAARKADALLREMVAITLKSDLTRIQRTNLETCITVHMHQKETSEDLVRKKIRDPTDFEWLKQCRFYWRDDRDAVIISICDVDFEYSFEYLGVKERLVITPLTDVCYVTLSQALGMFLGGAPAGPAGTGKTETTKDLGNTLGKYVVVFNCSDQMDYKGMGKIYKGLAQSGLWGCFDEFNRIDLSVLSVCAQQVYCVVSAIRERRKQFTFTDGSTVSLDPRVGFFITMNPGYAGRQELPENLKALFRGVTMMVPNRQIIMKVKLAACGYQENEVLAKKFHVLYGLCEQQLSKQPHYDFGLRNILSVLRTAGASKRANPDKSEVFLMMRTLRDMNMSKFVAEDVPLFTSLIDDLFPAQKADRAQFPDISAALEKVVAERGLQAHPAWLNKCIQLYETYLVRHGIMLVGPSGSGKTAIMECLAAALTELGTKTVLWRMNPKAVTAPQMFGRMDAATGDWTDGIFAVLWRRAAKNKNQNTWIVLDGPVDAIWIENLNTVLDDNKVLTLANGDRILMTGQMKAFFEPENLNNASPATVSRAGIIYVSESELGWQPIVASWLQARKATEAAVLQPCFERYVNHMLDFIRTNLKPVMHNEATSQVSTLLTLLEGSLTAGDPQAMTNAESPSPIATAAHAERVFLFCLTWSLGGLLHERDRPSFDTELRKLAPEDLMPAKGDEDDTVYEWMVREDGGGWRHWRERVPKWVYPAEAERPNFAQMLIPTLDSVRYEYLLRLVYSVGKASLLLGGPGTAKTSIVNQFLQRFPVEETTSKTITFSSLTTPAIFQTAVEGCVEKRQGRTYGPIGGRTMAIFVDDLSMPAVNEWGDQVTNEIVRQLLEQGGMYSLEKPIGDMRYIVDTRFVAAMNVPGGGKIDIPNRLKRQFAIFYVPPPSAVAVHSIFGALIQGRFDASRFGADVVEVALRLVPATLALWNKVAGKMLPTPAKFHYLFNMRELSKVFQGLLLAERARFDRSASVGAGSFGGDVSTPGGYLAALWVHECGRVFGDKMITKEDGAWVDHAIHDMATQCFPAEVAAQLIRPLHFVDFLREPITDSETGEVIDAHPSVYESVVGGLPEIRLRVEALQRRFNDDSRSTKLELVLFGDALTHLTRISRLLAMERGNVLLVGVGGSGKQSLARLAAYIAGAYCFQITLTKTYNATNLFEDLKALYKIAGIKGQPVAFIFTDAEVKEEGLLEYINQLLMTGEVAGLLPKEELDAILNDVRPVFKRQCIGVPDTADNLYAFFLGRVRDRLHVILCFSPVGNKFARRAQQFPGLINGCTIDWFLPWPEEALTEVAGKYIDDFPMASSDSVKASLKSLMGSVHVGVTAACQEYYEQFRRHVYVTPKSYMSFLDGFRSLYSTKLAETRELAGAINNGLQKMDGAKIDVNRMKSELALKNVELAAASQEAEKLLREISESTTIAEKEKAKVAVILDQVSATAAGIAAVKDDAEKDLAAAKPALNAALAALNSITPKDITALKALKNPPDIVKRIFDCVLLLRYLPVQKVAWQDVKGSQVLVGNYDEAVKMMGDTAFLSSLINFPKEAITDETVELLRPYFRAPDFNFDSAKKASGNVAGLCNWAEAMCTYHDVATVVEPKIVALRGAESELKVATKEKDAAVAELATVQSKLDAMQADFDAAMAQKQALEEDAAATERRMGAANALLGALAGEEARWTEQSKAFDDQIQRLTGDCAIASSFVSYLGPFNREFRELLLARDILAGCRRLGIPLTRDLKVSAFLADDAEVGEWTLQGLPTDELSVQNGILVARASRFPVLIDPQGQGRAWLLQREAPRGLRVTHLPDKNFRAVLEDCLFNGKPLLIENIEEELDPILDPVLEKRFIRQARGLTLQLNDKEVEYNEGFRLYCTTRLPRPHYTPELSANVTLVNFTVTQAGLEDQLLGKLILKEKQELEEQRLALMEEVQSYRRRIKQLEDDLLFRLSNSQGNLLDDTELIGVLAVTKVTAAQVNAKLAGASEARRRIGEACEEYRPVAHRAQIVYFLIAQFSTVSCMYQTSLAQFNQLYEIAIDTAERSAVSFKRIHNIIDHLTYEIYLYIQRGLFERHKIIFALLLAISILTSAGKIKPEEVDIFLKGGGALDINSVKKKPKEWIPDAVWLGVVALSDMGAFHDIIDAVTRAEGQWRRWYDAEAPERAPIPEYGDRLSKFERMCIVRAWREDRTLVAAADVIADALGQSFVDSVPLNMERAWAESSPRVPVICLLSPGADPTKLIEDLAKRKKIRTMGVSMGQGQEIIAHNLMTAARADGQWLLLQNAHLGLAYLSELEDVLSKTDGVHENFRLWITAEPHASFPIGLLQMGIKLTNEAPVGIQAGLRASYQWVNQDMLEAVNRHEWRQLLFVMTFLHSVVQERRKFGPIGWNVPYEFNQSDLSACVQFLQNHLLEMEAKRASAPTWETVRYMVSAIQYGGRITDEFDKLLMDTYAEKYFQQGALLPNYVLHKDIKENISYTVPQGTEIEIYRKAIEDIPSQESPELFGLHPNADLTFRTLQVQSAVQLVLEARPQSQGGSAGGGSSREDVIDRLCEDLLSKAPPQFEREEVREKLRRLPGGPAQPLTVHLRQEIDRINIVIGLTVATLKNLRLAVAGTIALSGKLAESLEALYNARIPHDWLAKSWEASTLGSWFAGLLARHEQLLRWLKSGRPKAYWLTGFFNPQGFLTAVKQEVNRRHTADKWALDDVVLTSEVTYPAILDPDSIKEAPTEGAFVYGLYLDGCAWSAKGNRLIDAEPKKLFNALPVLYVTGVQAKDKKKSGVFEAPVYRVKKRTGLNYITSFPLRTDEPSSKWILRGVALLCSID</sequence>
<evidence type="ECO:0000256" key="13">
    <source>
        <dbReference type="ARBA" id="ARBA00023175"/>
    </source>
</evidence>
<keyword evidence="5" id="KW-0677">Repeat</keyword>
<dbReference type="InterPro" id="IPR026983">
    <property type="entry name" value="DHC"/>
</dbReference>
<evidence type="ECO:0000256" key="2">
    <source>
        <dbReference type="ARBA" id="ARBA00008887"/>
    </source>
</evidence>
<evidence type="ECO:0000256" key="11">
    <source>
        <dbReference type="ARBA" id="ARBA00023054"/>
    </source>
</evidence>
<keyword evidence="8" id="KW-0067">ATP-binding</keyword>